<dbReference type="InterPro" id="IPR015853">
    <property type="entry name" value="ABC_transpr_FbpC"/>
</dbReference>
<organism evidence="11 12">
    <name type="scientific">Allorhizobium borbori</name>
    <dbReference type="NCBI Taxonomy" id="485907"/>
    <lineage>
        <taxon>Bacteria</taxon>
        <taxon>Pseudomonadati</taxon>
        <taxon>Pseudomonadota</taxon>
        <taxon>Alphaproteobacteria</taxon>
        <taxon>Hyphomicrobiales</taxon>
        <taxon>Rhizobiaceae</taxon>
        <taxon>Rhizobium/Agrobacterium group</taxon>
        <taxon>Allorhizobium</taxon>
    </lineage>
</organism>
<dbReference type="EMBL" id="JACIDU010000006">
    <property type="protein sequence ID" value="MBB4103268.1"/>
    <property type="molecule type" value="Genomic_DNA"/>
</dbReference>
<evidence type="ECO:0000256" key="6">
    <source>
        <dbReference type="ARBA" id="ARBA00022741"/>
    </source>
</evidence>
<evidence type="ECO:0000256" key="5">
    <source>
        <dbReference type="ARBA" id="ARBA00022519"/>
    </source>
</evidence>
<dbReference type="CDD" id="cd03259">
    <property type="entry name" value="ABC_Carb_Solutes_like"/>
    <property type="match status" value="1"/>
</dbReference>
<protein>
    <submittedName>
        <fullName evidence="11">Multiple sugar transport system ATP-binding protein</fullName>
    </submittedName>
</protein>
<keyword evidence="8" id="KW-1278">Translocase</keyword>
<evidence type="ECO:0000313" key="11">
    <source>
        <dbReference type="EMBL" id="MBB4103268.1"/>
    </source>
</evidence>
<gene>
    <name evidence="11" type="ORF">GGQ66_001825</name>
</gene>
<dbReference type="InterPro" id="IPR008995">
    <property type="entry name" value="Mo/tungstate-bd_C_term_dom"/>
</dbReference>
<keyword evidence="5" id="KW-0997">Cell inner membrane</keyword>
<keyword evidence="4" id="KW-1003">Cell membrane</keyword>
<evidence type="ECO:0000313" key="12">
    <source>
        <dbReference type="Proteomes" id="UP000584824"/>
    </source>
</evidence>
<evidence type="ECO:0000256" key="9">
    <source>
        <dbReference type="ARBA" id="ARBA00023136"/>
    </source>
</evidence>
<evidence type="ECO:0000259" key="10">
    <source>
        <dbReference type="PROSITE" id="PS50893"/>
    </source>
</evidence>
<dbReference type="PANTHER" id="PTHR43875:SF15">
    <property type="entry name" value="TREHALOSE IMPORT ATP-BINDING PROTEIN SUGC"/>
    <property type="match status" value="1"/>
</dbReference>
<evidence type="ECO:0000256" key="4">
    <source>
        <dbReference type="ARBA" id="ARBA00022475"/>
    </source>
</evidence>
<dbReference type="InterPro" id="IPR027417">
    <property type="entry name" value="P-loop_NTPase"/>
</dbReference>
<dbReference type="PANTHER" id="PTHR43875">
    <property type="entry name" value="MALTODEXTRIN IMPORT ATP-BINDING PROTEIN MSMX"/>
    <property type="match status" value="1"/>
</dbReference>
<dbReference type="Pfam" id="PF08402">
    <property type="entry name" value="TOBE_2"/>
    <property type="match status" value="1"/>
</dbReference>
<dbReference type="GO" id="GO:0016887">
    <property type="term" value="F:ATP hydrolysis activity"/>
    <property type="evidence" value="ECO:0007669"/>
    <property type="project" value="InterPro"/>
</dbReference>
<dbReference type="PROSITE" id="PS50893">
    <property type="entry name" value="ABC_TRANSPORTER_2"/>
    <property type="match status" value="1"/>
</dbReference>
<feature type="domain" description="ABC transporter" evidence="10">
    <location>
        <begin position="6"/>
        <end position="238"/>
    </location>
</feature>
<dbReference type="Pfam" id="PF00005">
    <property type="entry name" value="ABC_tran"/>
    <property type="match status" value="1"/>
</dbReference>
<dbReference type="SUPFAM" id="SSF52540">
    <property type="entry name" value="P-loop containing nucleoside triphosphate hydrolases"/>
    <property type="match status" value="1"/>
</dbReference>
<keyword evidence="9" id="KW-0472">Membrane</keyword>
<dbReference type="Gene3D" id="2.40.50.100">
    <property type="match status" value="1"/>
</dbReference>
<accession>A0A7W6P164</accession>
<evidence type="ECO:0000256" key="3">
    <source>
        <dbReference type="ARBA" id="ARBA00022448"/>
    </source>
</evidence>
<dbReference type="Gene3D" id="3.40.50.300">
    <property type="entry name" value="P-loop containing nucleotide triphosphate hydrolases"/>
    <property type="match status" value="1"/>
</dbReference>
<comment type="caution">
    <text evidence="11">The sequence shown here is derived from an EMBL/GenBank/DDBJ whole genome shotgun (WGS) entry which is preliminary data.</text>
</comment>
<dbReference type="SUPFAM" id="SSF50331">
    <property type="entry name" value="MOP-like"/>
    <property type="match status" value="1"/>
</dbReference>
<keyword evidence="6" id="KW-0547">Nucleotide-binding</keyword>
<keyword evidence="3" id="KW-0813">Transport</keyword>
<keyword evidence="11" id="KW-0762">Sugar transport</keyword>
<dbReference type="InterPro" id="IPR013611">
    <property type="entry name" value="Transp-assoc_OB_typ2"/>
</dbReference>
<dbReference type="Gene3D" id="2.40.50.140">
    <property type="entry name" value="Nucleic acid-binding proteins"/>
    <property type="match status" value="1"/>
</dbReference>
<dbReference type="GO" id="GO:0055052">
    <property type="term" value="C:ATP-binding cassette (ABC) transporter complex, substrate-binding subunit-containing"/>
    <property type="evidence" value="ECO:0007669"/>
    <property type="project" value="TreeGrafter"/>
</dbReference>
<dbReference type="Proteomes" id="UP000584824">
    <property type="component" value="Unassembled WGS sequence"/>
</dbReference>
<dbReference type="SMART" id="SM00382">
    <property type="entry name" value="AAA"/>
    <property type="match status" value="1"/>
</dbReference>
<dbReference type="GO" id="GO:0015408">
    <property type="term" value="F:ABC-type ferric iron transporter activity"/>
    <property type="evidence" value="ECO:0007669"/>
    <property type="project" value="InterPro"/>
</dbReference>
<evidence type="ECO:0000256" key="2">
    <source>
        <dbReference type="ARBA" id="ARBA00005417"/>
    </source>
</evidence>
<dbReference type="AlphaFoldDB" id="A0A7W6P164"/>
<comment type="similarity">
    <text evidence="2">Belongs to the ABC transporter superfamily.</text>
</comment>
<keyword evidence="12" id="KW-1185">Reference proteome</keyword>
<dbReference type="InterPro" id="IPR047641">
    <property type="entry name" value="ABC_transpr_MalK/UgpC-like"/>
</dbReference>
<comment type="subcellular location">
    <subcellularLocation>
        <location evidence="1">Cell inner membrane</location>
        <topology evidence="1">Peripheral membrane protein</topology>
    </subcellularLocation>
</comment>
<name>A0A7W6P164_9HYPH</name>
<dbReference type="InterPro" id="IPR003593">
    <property type="entry name" value="AAA+_ATPase"/>
</dbReference>
<dbReference type="RefSeq" id="WP_183791628.1">
    <property type="nucleotide sequence ID" value="NZ_JACIDU010000006.1"/>
</dbReference>
<evidence type="ECO:0000256" key="1">
    <source>
        <dbReference type="ARBA" id="ARBA00004417"/>
    </source>
</evidence>
<dbReference type="InterPro" id="IPR003439">
    <property type="entry name" value="ABC_transporter-like_ATP-bd"/>
</dbReference>
<dbReference type="FunFam" id="3.40.50.300:FF:000042">
    <property type="entry name" value="Maltose/maltodextrin ABC transporter, ATP-binding protein"/>
    <property type="match status" value="1"/>
</dbReference>
<dbReference type="InterPro" id="IPR012340">
    <property type="entry name" value="NA-bd_OB-fold"/>
</dbReference>
<evidence type="ECO:0000256" key="7">
    <source>
        <dbReference type="ARBA" id="ARBA00022840"/>
    </source>
</evidence>
<reference evidence="11 12" key="1">
    <citation type="submission" date="2020-08" db="EMBL/GenBank/DDBJ databases">
        <title>Genomic Encyclopedia of Type Strains, Phase IV (KMG-IV): sequencing the most valuable type-strain genomes for metagenomic binning, comparative biology and taxonomic classification.</title>
        <authorList>
            <person name="Goeker M."/>
        </authorList>
    </citation>
    <scope>NUCLEOTIDE SEQUENCE [LARGE SCALE GENOMIC DNA]</scope>
    <source>
        <strain evidence="11 12">DSM 26385</strain>
    </source>
</reference>
<dbReference type="GO" id="GO:0005524">
    <property type="term" value="F:ATP binding"/>
    <property type="evidence" value="ECO:0007669"/>
    <property type="project" value="UniProtKB-KW"/>
</dbReference>
<keyword evidence="7 11" id="KW-0067">ATP-binding</keyword>
<evidence type="ECO:0000256" key="8">
    <source>
        <dbReference type="ARBA" id="ARBA00022967"/>
    </source>
</evidence>
<sequence>MSAPKLSIVNLRKEFSDGSVAAVDGIDLDVAAGETVALLGSSGCGKSTTLNMVVGLEEPTSGDIRIDGKSVVGVPPGQRNVGLVFQDYAVFTSMSVRQNLAFGLKVRGIARSEIARAVDEVAELLGMADRLDARARDLGGSELQRVAIGRTLVTKPDILLLDEPLSNLEAAARLAMRKELRRLQKEAGLTIVYVTHDQVEALSLADRIAVMSAGKIKQVEKASIICDQPGHLFVAGFMGSPPMNLIRGKVDGSGGGLSFARDGFALTLPDGIALDPAEAAGQVVLGLRPEAIRLAPQDSDTLAATVQQVEPRGPEAVLTLDCAGQSLKVIVPASGRPQEGADVHLAFDRSALVLFSGKTDLRLPLHAGEAA</sequence>
<proteinExistence type="inferred from homology"/>